<dbReference type="InterPro" id="IPR001387">
    <property type="entry name" value="Cro/C1-type_HTH"/>
</dbReference>
<feature type="domain" description="HTH cro/C1-type" evidence="2">
    <location>
        <begin position="7"/>
        <end position="61"/>
    </location>
</feature>
<dbReference type="GO" id="GO:0003700">
    <property type="term" value="F:DNA-binding transcription factor activity"/>
    <property type="evidence" value="ECO:0007669"/>
    <property type="project" value="TreeGrafter"/>
</dbReference>
<organism evidence="3 4">
    <name type="scientific">Suipraeoptans intestinalis</name>
    <dbReference type="NCBI Taxonomy" id="2606628"/>
    <lineage>
        <taxon>Bacteria</taxon>
        <taxon>Bacillati</taxon>
        <taxon>Bacillota</taxon>
        <taxon>Clostridia</taxon>
        <taxon>Lachnospirales</taxon>
        <taxon>Lachnospiraceae</taxon>
        <taxon>Suipraeoptans</taxon>
    </lineage>
</organism>
<sequence length="111" mass="12458">MQIGSRIKSIRESKQMSQKKLADSIHVSPSLINRIEKGTANVSLESVCDIAKALGVTPQDVLCDIFVYPEIDEMSVAEQARYVIEKLPLRKQEEILRILEFIQSSLSDPAE</sequence>
<dbReference type="GO" id="GO:0003677">
    <property type="term" value="F:DNA binding"/>
    <property type="evidence" value="ECO:0007669"/>
    <property type="project" value="UniProtKB-KW"/>
</dbReference>
<dbReference type="PROSITE" id="PS50943">
    <property type="entry name" value="HTH_CROC1"/>
    <property type="match status" value="1"/>
</dbReference>
<dbReference type="SUPFAM" id="SSF47413">
    <property type="entry name" value="lambda repressor-like DNA-binding domains"/>
    <property type="match status" value="1"/>
</dbReference>
<reference evidence="3 4" key="1">
    <citation type="submission" date="2019-08" db="EMBL/GenBank/DDBJ databases">
        <title>In-depth cultivation of the pig gut microbiome towards novel bacterial diversity and tailored functional studies.</title>
        <authorList>
            <person name="Wylensek D."/>
            <person name="Hitch T.C.A."/>
            <person name="Clavel T."/>
        </authorList>
    </citation>
    <scope>NUCLEOTIDE SEQUENCE [LARGE SCALE GENOMIC DNA]</scope>
    <source>
        <strain evidence="3 4">68-1-5</strain>
    </source>
</reference>
<dbReference type="Gene3D" id="1.10.260.40">
    <property type="entry name" value="lambda repressor-like DNA-binding domains"/>
    <property type="match status" value="1"/>
</dbReference>
<dbReference type="PANTHER" id="PTHR46797:SF1">
    <property type="entry name" value="METHYLPHOSPHONATE SYNTHASE"/>
    <property type="match status" value="1"/>
</dbReference>
<dbReference type="AlphaFoldDB" id="A0A6N7USY0"/>
<dbReference type="RefSeq" id="WP_154477847.1">
    <property type="nucleotide sequence ID" value="NZ_JAQYBV010000034.1"/>
</dbReference>
<evidence type="ECO:0000313" key="3">
    <source>
        <dbReference type="EMBL" id="MSR94291.1"/>
    </source>
</evidence>
<comment type="caution">
    <text evidence="3">The sequence shown here is derived from an EMBL/GenBank/DDBJ whole genome shotgun (WGS) entry which is preliminary data.</text>
</comment>
<protein>
    <submittedName>
        <fullName evidence="3">Helix-turn-helix transcriptional regulator</fullName>
    </submittedName>
</protein>
<evidence type="ECO:0000256" key="1">
    <source>
        <dbReference type="ARBA" id="ARBA00023125"/>
    </source>
</evidence>
<dbReference type="CDD" id="cd00093">
    <property type="entry name" value="HTH_XRE"/>
    <property type="match status" value="1"/>
</dbReference>
<dbReference type="PANTHER" id="PTHR46797">
    <property type="entry name" value="HTH-TYPE TRANSCRIPTIONAL REGULATOR"/>
    <property type="match status" value="1"/>
</dbReference>
<keyword evidence="4" id="KW-1185">Reference proteome</keyword>
<evidence type="ECO:0000313" key="4">
    <source>
        <dbReference type="Proteomes" id="UP000434409"/>
    </source>
</evidence>
<dbReference type="Proteomes" id="UP000434409">
    <property type="component" value="Unassembled WGS sequence"/>
</dbReference>
<dbReference type="InterPro" id="IPR050807">
    <property type="entry name" value="TransReg_Diox_bact_type"/>
</dbReference>
<evidence type="ECO:0000259" key="2">
    <source>
        <dbReference type="PROSITE" id="PS50943"/>
    </source>
</evidence>
<keyword evidence="1" id="KW-0238">DNA-binding</keyword>
<gene>
    <name evidence="3" type="ORF">FYJ34_08485</name>
</gene>
<dbReference type="EMBL" id="VULY01000018">
    <property type="protein sequence ID" value="MSR94291.1"/>
    <property type="molecule type" value="Genomic_DNA"/>
</dbReference>
<dbReference type="SMART" id="SM00530">
    <property type="entry name" value="HTH_XRE"/>
    <property type="match status" value="1"/>
</dbReference>
<dbReference type="InterPro" id="IPR010982">
    <property type="entry name" value="Lambda_DNA-bd_dom_sf"/>
</dbReference>
<dbReference type="GO" id="GO:0005829">
    <property type="term" value="C:cytosol"/>
    <property type="evidence" value="ECO:0007669"/>
    <property type="project" value="TreeGrafter"/>
</dbReference>
<dbReference type="Pfam" id="PF01381">
    <property type="entry name" value="HTH_3"/>
    <property type="match status" value="1"/>
</dbReference>
<accession>A0A6N7USY0</accession>
<proteinExistence type="predicted"/>
<name>A0A6N7USY0_9FIRM</name>